<feature type="coiled-coil region" evidence="1">
    <location>
        <begin position="346"/>
        <end position="373"/>
    </location>
</feature>
<comment type="caution">
    <text evidence="3">The sequence shown here is derived from an EMBL/GenBank/DDBJ whole genome shotgun (WGS) entry which is preliminary data.</text>
</comment>
<sequence length="396" mass="42347">MFVKLAVLLAVCAPVGSDGDAAPVPAPVAEKVKTAEEVRRECDEVDRRLEASLKRTDELLRSLGMTLPKGEPVPPLNLVPNVPMSSSTPIASDGDAAPAPAPVASKVKLKTLEEIRRESEELDRRVEASLKRSDELLRSLGMTLPKGEPVPPLNLVPNVPMSSSTPIASDGDGGADTAPAPVAPKVKTVEETLRQCRETDRRVEATLKRTDELLRSLGLTLPKVEPVPRPDLLPNVPKSSSATVASDGDAVAPVRVPPPLPVYPKPKAFEQSIRDSEELDRDVAATIKRADELFRLLGVTTPKLVPEPRPDLLPNVPMSSSAPVAPDGHAAPAPVPVAPKVKLKTWEEVQRECDEVNRQADAAMNRAEALIRSLGLTLPKGEPVPPLNLVPNVPKP</sequence>
<gene>
    <name evidence="3" type="ORF">R5W23_002300</name>
</gene>
<accession>A0ABU5F578</accession>
<organism evidence="3 4">
    <name type="scientific">Gemmata algarum</name>
    <dbReference type="NCBI Taxonomy" id="2975278"/>
    <lineage>
        <taxon>Bacteria</taxon>
        <taxon>Pseudomonadati</taxon>
        <taxon>Planctomycetota</taxon>
        <taxon>Planctomycetia</taxon>
        <taxon>Gemmatales</taxon>
        <taxon>Gemmataceae</taxon>
        <taxon>Gemmata</taxon>
    </lineage>
</organism>
<dbReference type="Proteomes" id="UP001272242">
    <property type="component" value="Unassembled WGS sequence"/>
</dbReference>
<evidence type="ECO:0000313" key="4">
    <source>
        <dbReference type="Proteomes" id="UP001272242"/>
    </source>
</evidence>
<feature type="region of interest" description="Disordered" evidence="2">
    <location>
        <begin position="162"/>
        <end position="181"/>
    </location>
</feature>
<feature type="region of interest" description="Disordered" evidence="2">
    <location>
        <begin position="230"/>
        <end position="258"/>
    </location>
</feature>
<keyword evidence="1" id="KW-0175">Coiled coil</keyword>
<evidence type="ECO:0000256" key="1">
    <source>
        <dbReference type="SAM" id="Coils"/>
    </source>
</evidence>
<evidence type="ECO:0000313" key="3">
    <source>
        <dbReference type="EMBL" id="MDY3561041.1"/>
    </source>
</evidence>
<dbReference type="RefSeq" id="WP_320687514.1">
    <property type="nucleotide sequence ID" value="NZ_JAXBLV010000188.1"/>
</dbReference>
<feature type="compositionally biased region" description="Low complexity" evidence="2">
    <location>
        <begin position="91"/>
        <end position="103"/>
    </location>
</feature>
<dbReference type="EMBL" id="JAXBLV010000188">
    <property type="protein sequence ID" value="MDY3561041.1"/>
    <property type="molecule type" value="Genomic_DNA"/>
</dbReference>
<keyword evidence="4" id="KW-1185">Reference proteome</keyword>
<proteinExistence type="predicted"/>
<evidence type="ECO:0008006" key="5">
    <source>
        <dbReference type="Google" id="ProtNLM"/>
    </source>
</evidence>
<feature type="region of interest" description="Disordered" evidence="2">
    <location>
        <begin position="84"/>
        <end position="103"/>
    </location>
</feature>
<evidence type="ECO:0000256" key="2">
    <source>
        <dbReference type="SAM" id="MobiDB-lite"/>
    </source>
</evidence>
<protein>
    <recommendedName>
        <fullName evidence="5">Secreted protein</fullName>
    </recommendedName>
</protein>
<name>A0ABU5F578_9BACT</name>
<reference evidence="4" key="1">
    <citation type="journal article" date="2023" name="Mar. Drugs">
        <title>Gemmata algarum, a Novel Planctomycete Isolated from an Algal Mat, Displays Antimicrobial Activity.</title>
        <authorList>
            <person name="Kumar G."/>
            <person name="Kallscheuer N."/>
            <person name="Kashif M."/>
            <person name="Ahamad S."/>
            <person name="Jagadeeshwari U."/>
            <person name="Pannikurungottu S."/>
            <person name="Haufschild T."/>
            <person name="Kabuu M."/>
            <person name="Sasikala C."/>
            <person name="Jogler C."/>
            <person name="Ramana C."/>
        </authorList>
    </citation>
    <scope>NUCLEOTIDE SEQUENCE [LARGE SCALE GENOMIC DNA]</scope>
    <source>
        <strain evidence="4">JC673</strain>
    </source>
</reference>